<dbReference type="AlphaFoldDB" id="A0A3P7T7Q3"/>
<evidence type="ECO:0000313" key="1">
    <source>
        <dbReference type="EMBL" id="VDO17096.1"/>
    </source>
</evidence>
<reference evidence="1 2" key="1">
    <citation type="submission" date="2018-11" db="EMBL/GenBank/DDBJ databases">
        <authorList>
            <consortium name="Pathogen Informatics"/>
        </authorList>
    </citation>
    <scope>NUCLEOTIDE SEQUENCE [LARGE SCALE GENOMIC DNA]</scope>
</reference>
<gene>
    <name evidence="1" type="ORF">BTMF_LOCUS4637</name>
</gene>
<proteinExistence type="predicted"/>
<organism evidence="1 2">
    <name type="scientific">Brugia timori</name>
    <dbReference type="NCBI Taxonomy" id="42155"/>
    <lineage>
        <taxon>Eukaryota</taxon>
        <taxon>Metazoa</taxon>
        <taxon>Ecdysozoa</taxon>
        <taxon>Nematoda</taxon>
        <taxon>Chromadorea</taxon>
        <taxon>Rhabditida</taxon>
        <taxon>Spirurina</taxon>
        <taxon>Spiruromorpha</taxon>
        <taxon>Filarioidea</taxon>
        <taxon>Onchocercidae</taxon>
        <taxon>Brugia</taxon>
    </lineage>
</organism>
<keyword evidence="2" id="KW-1185">Reference proteome</keyword>
<accession>A0A3P7T7Q3</accession>
<dbReference type="Proteomes" id="UP000280834">
    <property type="component" value="Unassembled WGS sequence"/>
</dbReference>
<protein>
    <submittedName>
        <fullName evidence="1">Uncharacterized protein</fullName>
    </submittedName>
</protein>
<dbReference type="EMBL" id="UZAG01004653">
    <property type="protein sequence ID" value="VDO17096.1"/>
    <property type="molecule type" value="Genomic_DNA"/>
</dbReference>
<name>A0A3P7T7Q3_9BILA</name>
<evidence type="ECO:0000313" key="2">
    <source>
        <dbReference type="Proteomes" id="UP000280834"/>
    </source>
</evidence>
<sequence>MSFTETNMQNFDSVSIKRYITVTGVKEDIVNLHDLM</sequence>